<protein>
    <submittedName>
        <fullName evidence="1">Uncharacterized protein</fullName>
    </submittedName>
</protein>
<dbReference type="Proteomes" id="UP000015104">
    <property type="component" value="Unassembled WGS sequence"/>
</dbReference>
<dbReference type="EnsemblMetazoa" id="tetur01g15390.1">
    <property type="protein sequence ID" value="tetur01g15390.1"/>
    <property type="gene ID" value="tetur01g15390"/>
</dbReference>
<accession>T1JTU1</accession>
<reference evidence="2" key="1">
    <citation type="submission" date="2011-08" db="EMBL/GenBank/DDBJ databases">
        <authorList>
            <person name="Rombauts S."/>
        </authorList>
    </citation>
    <scope>NUCLEOTIDE SEQUENCE</scope>
    <source>
        <strain evidence="2">London</strain>
    </source>
</reference>
<dbReference type="AlphaFoldDB" id="T1JTU1"/>
<dbReference type="HOGENOM" id="CLU_3191918_0_0_1"/>
<reference evidence="1" key="2">
    <citation type="submission" date="2015-06" db="UniProtKB">
        <authorList>
            <consortium name="EnsemblMetazoa"/>
        </authorList>
    </citation>
    <scope>IDENTIFICATION</scope>
</reference>
<keyword evidence="2" id="KW-1185">Reference proteome</keyword>
<evidence type="ECO:0000313" key="1">
    <source>
        <dbReference type="EnsemblMetazoa" id="tetur01g15390.1"/>
    </source>
</evidence>
<dbReference type="EMBL" id="CAEY01000486">
    <property type="status" value="NOT_ANNOTATED_CDS"/>
    <property type="molecule type" value="Genomic_DNA"/>
</dbReference>
<proteinExistence type="predicted"/>
<sequence length="46" mass="4863">MSTTCSNSQLIEALCDLALPGERIIHRILVAGSKISTSAGFEPAIF</sequence>
<evidence type="ECO:0000313" key="2">
    <source>
        <dbReference type="Proteomes" id="UP000015104"/>
    </source>
</evidence>
<name>T1JTU1_TETUR</name>
<organism evidence="1 2">
    <name type="scientific">Tetranychus urticae</name>
    <name type="common">Two-spotted spider mite</name>
    <dbReference type="NCBI Taxonomy" id="32264"/>
    <lineage>
        <taxon>Eukaryota</taxon>
        <taxon>Metazoa</taxon>
        <taxon>Ecdysozoa</taxon>
        <taxon>Arthropoda</taxon>
        <taxon>Chelicerata</taxon>
        <taxon>Arachnida</taxon>
        <taxon>Acari</taxon>
        <taxon>Acariformes</taxon>
        <taxon>Trombidiformes</taxon>
        <taxon>Prostigmata</taxon>
        <taxon>Eleutherengona</taxon>
        <taxon>Raphignathae</taxon>
        <taxon>Tetranychoidea</taxon>
        <taxon>Tetranychidae</taxon>
        <taxon>Tetranychus</taxon>
    </lineage>
</organism>